<evidence type="ECO:0000256" key="4">
    <source>
        <dbReference type="ARBA" id="ARBA00022475"/>
    </source>
</evidence>
<dbReference type="Proteomes" id="UP000218934">
    <property type="component" value="Unassembled WGS sequence"/>
</dbReference>
<feature type="transmembrane region" description="Helical" evidence="8">
    <location>
        <begin position="274"/>
        <end position="295"/>
    </location>
</feature>
<feature type="domain" description="Major facilitator superfamily (MFS) profile" evidence="9">
    <location>
        <begin position="21"/>
        <end position="504"/>
    </location>
</feature>
<gene>
    <name evidence="10" type="ORF">COO09_02390</name>
</gene>
<evidence type="ECO:0000256" key="8">
    <source>
        <dbReference type="SAM" id="Phobius"/>
    </source>
</evidence>
<feature type="transmembrane region" description="Helical" evidence="8">
    <location>
        <begin position="20"/>
        <end position="39"/>
    </location>
</feature>
<feature type="transmembrane region" description="Helical" evidence="8">
    <location>
        <begin position="59"/>
        <end position="80"/>
    </location>
</feature>
<sequence length="514" mass="55414">MTEPTKDQAIVRLDPVPKALATALIMAATVLVVLDQTIANVALPHMQAALGATPDSISWVLTSYILATAIATPLTGWLAGRIGRNRLFGIAIAGFTMSSAICGLSVSLPMMVAARLTQGFFGAFLLPMSQSFLYDMNKPSEQMRAMTIWGMGVMIAPVIGPALGGLLTEYLNWRWVFFINVPIGALAAIGIFAVMPKFPSTRRTFDHIGFILIALALGGLQLALDRGTQQDWLESSEIIIELGISAGAFWMLIFHLRHHPHPLIPIQLFQNRTFAGAMLLALVVAPVVIAGSALLPPLIQVLLGYPVLDSGLLMMPRGIAMAISMVIGGKLMQHFDGRVVIGLGLMLIIWSLWIQTGFSLQMDSRLLIWSGIVQGAGSGLAITTINFVSVSTLPPALRTDGAACYSLVRSLGSSLMITFMTSMLARNMQINHAEVGSALHASSTPFLMPQMLGGSHSSDQIAAFANAEVTRQAMMIAYIDDFWLMMWLGVAAIPILFLLSPVRSRKGQPMEIME</sequence>
<feature type="transmembrane region" description="Helical" evidence="8">
    <location>
        <begin position="207"/>
        <end position="224"/>
    </location>
</feature>
<dbReference type="SUPFAM" id="SSF103473">
    <property type="entry name" value="MFS general substrate transporter"/>
    <property type="match status" value="1"/>
</dbReference>
<dbReference type="InterPro" id="IPR020846">
    <property type="entry name" value="MFS_dom"/>
</dbReference>
<name>A0A2A4G0N3_9SPHN</name>
<reference evidence="10 11" key="1">
    <citation type="submission" date="2017-09" db="EMBL/GenBank/DDBJ databases">
        <title>The Catabolism of 3,6-Dichlorosalicylic acid is Initiated by the Cytochrome P450 Monooxygenase DsmABC in Rhizorhabdus dicambivorans Ndbn-20.</title>
        <authorList>
            <person name="Na L."/>
        </authorList>
    </citation>
    <scope>NUCLEOTIDE SEQUENCE [LARGE SCALE GENOMIC DNA]</scope>
    <source>
        <strain evidence="10 11">Ndbn-20m</strain>
    </source>
</reference>
<keyword evidence="11" id="KW-1185">Reference proteome</keyword>
<evidence type="ECO:0000256" key="2">
    <source>
        <dbReference type="ARBA" id="ARBA00008537"/>
    </source>
</evidence>
<feature type="transmembrane region" description="Helical" evidence="8">
    <location>
        <begin position="339"/>
        <end position="360"/>
    </location>
</feature>
<dbReference type="EMBL" id="NWUF01000002">
    <property type="protein sequence ID" value="PCE44036.1"/>
    <property type="molecule type" value="Genomic_DNA"/>
</dbReference>
<feature type="transmembrane region" description="Helical" evidence="8">
    <location>
        <begin position="173"/>
        <end position="195"/>
    </location>
</feature>
<evidence type="ECO:0000256" key="3">
    <source>
        <dbReference type="ARBA" id="ARBA00022448"/>
    </source>
</evidence>
<comment type="subcellular location">
    <subcellularLocation>
        <location evidence="1">Cell membrane</location>
        <topology evidence="1">Multi-pass membrane protein</topology>
    </subcellularLocation>
</comment>
<keyword evidence="6 8" id="KW-1133">Transmembrane helix</keyword>
<feature type="transmembrane region" description="Helical" evidence="8">
    <location>
        <begin position="482"/>
        <end position="500"/>
    </location>
</feature>
<keyword evidence="5 8" id="KW-0812">Transmembrane</keyword>
<evidence type="ECO:0000313" key="10">
    <source>
        <dbReference type="EMBL" id="PCE44036.1"/>
    </source>
</evidence>
<evidence type="ECO:0000313" key="11">
    <source>
        <dbReference type="Proteomes" id="UP000218934"/>
    </source>
</evidence>
<keyword evidence="4" id="KW-1003">Cell membrane</keyword>
<keyword evidence="3" id="KW-0813">Transport</keyword>
<evidence type="ECO:0000256" key="5">
    <source>
        <dbReference type="ARBA" id="ARBA00022692"/>
    </source>
</evidence>
<feature type="transmembrane region" description="Helical" evidence="8">
    <location>
        <begin position="236"/>
        <end position="254"/>
    </location>
</feature>
<dbReference type="GO" id="GO:0005886">
    <property type="term" value="C:plasma membrane"/>
    <property type="evidence" value="ECO:0007669"/>
    <property type="project" value="UniProtKB-SubCell"/>
</dbReference>
<keyword evidence="7 8" id="KW-0472">Membrane</keyword>
<dbReference type="Gene3D" id="1.20.1720.10">
    <property type="entry name" value="Multidrug resistance protein D"/>
    <property type="match status" value="1"/>
</dbReference>
<feature type="transmembrane region" description="Helical" evidence="8">
    <location>
        <begin position="87"/>
        <end position="106"/>
    </location>
</feature>
<dbReference type="Gene3D" id="1.20.1250.20">
    <property type="entry name" value="MFS general substrate transporter like domains"/>
    <property type="match status" value="1"/>
</dbReference>
<dbReference type="GO" id="GO:0022857">
    <property type="term" value="F:transmembrane transporter activity"/>
    <property type="evidence" value="ECO:0007669"/>
    <property type="project" value="InterPro"/>
</dbReference>
<accession>A0A2A4G0N3</accession>
<dbReference type="InterPro" id="IPR011701">
    <property type="entry name" value="MFS"/>
</dbReference>
<dbReference type="PANTHER" id="PTHR42718">
    <property type="entry name" value="MAJOR FACILITATOR SUPERFAMILY MULTIDRUG TRANSPORTER MFSC"/>
    <property type="match status" value="1"/>
</dbReference>
<evidence type="ECO:0000256" key="1">
    <source>
        <dbReference type="ARBA" id="ARBA00004651"/>
    </source>
</evidence>
<feature type="transmembrane region" description="Helical" evidence="8">
    <location>
        <begin position="402"/>
        <end position="425"/>
    </location>
</feature>
<protein>
    <submittedName>
        <fullName evidence="10">MFS transporter</fullName>
    </submittedName>
</protein>
<evidence type="ECO:0000256" key="7">
    <source>
        <dbReference type="ARBA" id="ARBA00023136"/>
    </source>
</evidence>
<feature type="transmembrane region" description="Helical" evidence="8">
    <location>
        <begin position="307"/>
        <end position="327"/>
    </location>
</feature>
<feature type="transmembrane region" description="Helical" evidence="8">
    <location>
        <begin position="366"/>
        <end position="390"/>
    </location>
</feature>
<dbReference type="PANTHER" id="PTHR42718:SF9">
    <property type="entry name" value="MAJOR FACILITATOR SUPERFAMILY MULTIDRUG TRANSPORTER MFSC"/>
    <property type="match status" value="1"/>
</dbReference>
<dbReference type="CDD" id="cd17503">
    <property type="entry name" value="MFS_LmrB_MDR_like"/>
    <property type="match status" value="1"/>
</dbReference>
<dbReference type="RefSeq" id="WP_066966092.1">
    <property type="nucleotide sequence ID" value="NZ_CP023449.1"/>
</dbReference>
<proteinExistence type="inferred from homology"/>
<dbReference type="PROSITE" id="PS50850">
    <property type="entry name" value="MFS"/>
    <property type="match status" value="1"/>
</dbReference>
<dbReference type="InterPro" id="IPR036259">
    <property type="entry name" value="MFS_trans_sf"/>
</dbReference>
<dbReference type="NCBIfam" id="TIGR00711">
    <property type="entry name" value="efflux_EmrB"/>
    <property type="match status" value="1"/>
</dbReference>
<comment type="caution">
    <text evidence="10">The sequence shown here is derived from an EMBL/GenBank/DDBJ whole genome shotgun (WGS) entry which is preliminary data.</text>
</comment>
<organism evidence="10 11">
    <name type="scientific">Rhizorhabdus dicambivorans</name>
    <dbReference type="NCBI Taxonomy" id="1850238"/>
    <lineage>
        <taxon>Bacteria</taxon>
        <taxon>Pseudomonadati</taxon>
        <taxon>Pseudomonadota</taxon>
        <taxon>Alphaproteobacteria</taxon>
        <taxon>Sphingomonadales</taxon>
        <taxon>Sphingomonadaceae</taxon>
        <taxon>Rhizorhabdus</taxon>
    </lineage>
</organism>
<dbReference type="KEGG" id="rdi:CMV14_21755"/>
<dbReference type="Pfam" id="PF07690">
    <property type="entry name" value="MFS_1"/>
    <property type="match status" value="1"/>
</dbReference>
<evidence type="ECO:0000259" key="9">
    <source>
        <dbReference type="PROSITE" id="PS50850"/>
    </source>
</evidence>
<dbReference type="AlphaFoldDB" id="A0A2A4G0N3"/>
<comment type="similarity">
    <text evidence="2">Belongs to the major facilitator superfamily. EmrB family.</text>
</comment>
<dbReference type="OrthoDB" id="9812221at2"/>
<feature type="transmembrane region" description="Helical" evidence="8">
    <location>
        <begin position="146"/>
        <end position="167"/>
    </location>
</feature>
<feature type="transmembrane region" description="Helical" evidence="8">
    <location>
        <begin position="112"/>
        <end position="134"/>
    </location>
</feature>
<dbReference type="InterPro" id="IPR004638">
    <property type="entry name" value="EmrB-like"/>
</dbReference>
<evidence type="ECO:0000256" key="6">
    <source>
        <dbReference type="ARBA" id="ARBA00022989"/>
    </source>
</evidence>